<feature type="region of interest" description="Disordered" evidence="1">
    <location>
        <begin position="134"/>
        <end position="165"/>
    </location>
</feature>
<sequence>MFFATTVSIATFYICAQRHLNPKGWMRDMLLLPMLLSLAIGMSVNNARAVLEAAFNHKSEFNRTPKYGDGSRPATTRRTNYLPIASFLPIIELLFAVYFAFCTWHAIVLAQWSSIPFILLFLLGFSYVASSPSASGSSAGRLLGSHSPGRSRPENPARARRGPLP</sequence>
<reference evidence="3" key="1">
    <citation type="journal article" date="2013" name="Environ. Microbiol.">
        <title>Seasonally variable intestinal metagenomes of the red palm weevil (Rhynchophorus ferrugineus).</title>
        <authorList>
            <person name="Jia S."/>
            <person name="Zhang X."/>
            <person name="Zhang G."/>
            <person name="Yin A."/>
            <person name="Zhang S."/>
            <person name="Li F."/>
            <person name="Wang L."/>
            <person name="Zhao D."/>
            <person name="Yun Q."/>
            <person name="Tala"/>
            <person name="Wang J."/>
            <person name="Sun G."/>
            <person name="Baabdullah M."/>
            <person name="Yu X."/>
            <person name="Hu S."/>
            <person name="Al-Mssallem I.S."/>
            <person name="Yu J."/>
        </authorList>
    </citation>
    <scope>NUCLEOTIDE SEQUENCE</scope>
</reference>
<name>A0A060CLQ8_9BACT</name>
<evidence type="ECO:0000256" key="1">
    <source>
        <dbReference type="SAM" id="MobiDB-lite"/>
    </source>
</evidence>
<keyword evidence="2" id="KW-1133">Transmembrane helix</keyword>
<protein>
    <submittedName>
        <fullName evidence="3">CAZy families GT2 protein</fullName>
    </submittedName>
</protein>
<organism evidence="3">
    <name type="scientific">uncultured Myxococcus sp</name>
    <dbReference type="NCBI Taxonomy" id="420971"/>
    <lineage>
        <taxon>Bacteria</taxon>
        <taxon>Pseudomonadati</taxon>
        <taxon>Myxococcota</taxon>
        <taxon>Myxococcia</taxon>
        <taxon>Myxococcales</taxon>
        <taxon>Cystobacterineae</taxon>
        <taxon>Myxococcaceae</taxon>
        <taxon>Myxococcus</taxon>
        <taxon>environmental samples</taxon>
    </lineage>
</organism>
<feature type="transmembrane region" description="Helical" evidence="2">
    <location>
        <begin position="32"/>
        <end position="51"/>
    </location>
</feature>
<feature type="transmembrane region" description="Helical" evidence="2">
    <location>
        <begin position="107"/>
        <end position="128"/>
    </location>
</feature>
<evidence type="ECO:0000313" key="3">
    <source>
        <dbReference type="EMBL" id="AIA93761.1"/>
    </source>
</evidence>
<keyword evidence="2" id="KW-0812">Transmembrane</keyword>
<keyword evidence="2" id="KW-0472">Membrane</keyword>
<feature type="compositionally biased region" description="Low complexity" evidence="1">
    <location>
        <begin position="134"/>
        <end position="147"/>
    </location>
</feature>
<accession>A0A060CLQ8</accession>
<dbReference type="AlphaFoldDB" id="A0A060CLQ8"/>
<feature type="transmembrane region" description="Helical" evidence="2">
    <location>
        <begin position="81"/>
        <end position="101"/>
    </location>
</feature>
<feature type="non-terminal residue" evidence="3">
    <location>
        <position position="165"/>
    </location>
</feature>
<dbReference type="EMBL" id="KF126414">
    <property type="protein sequence ID" value="AIA93761.1"/>
    <property type="molecule type" value="Genomic_DNA"/>
</dbReference>
<evidence type="ECO:0000256" key="2">
    <source>
        <dbReference type="SAM" id="Phobius"/>
    </source>
</evidence>
<proteinExistence type="predicted"/>